<accession>A0A8H4C9X1</accession>
<dbReference type="InterPro" id="IPR001128">
    <property type="entry name" value="Cyt_P450"/>
</dbReference>
<feature type="binding site" description="axial binding residue" evidence="4">
    <location>
        <position position="471"/>
    </location>
    <ligand>
        <name>heme</name>
        <dbReference type="ChEBI" id="CHEBI:30413"/>
    </ligand>
    <ligandPart>
        <name>Fe</name>
        <dbReference type="ChEBI" id="CHEBI:18248"/>
    </ligandPart>
</feature>
<dbReference type="InterPro" id="IPR002401">
    <property type="entry name" value="Cyt_P450_E_grp-I"/>
</dbReference>
<dbReference type="GO" id="GO:0004497">
    <property type="term" value="F:monooxygenase activity"/>
    <property type="evidence" value="ECO:0007669"/>
    <property type="project" value="InterPro"/>
</dbReference>
<dbReference type="GO" id="GO:0005506">
    <property type="term" value="F:iron ion binding"/>
    <property type="evidence" value="ECO:0007669"/>
    <property type="project" value="InterPro"/>
</dbReference>
<evidence type="ECO:0000256" key="5">
    <source>
        <dbReference type="SAM" id="Phobius"/>
    </source>
</evidence>
<protein>
    <submittedName>
        <fullName evidence="6">Pisatin demethylase</fullName>
    </submittedName>
</protein>
<dbReference type="AlphaFoldDB" id="A0A8H4C9X1"/>
<dbReference type="GO" id="GO:0016705">
    <property type="term" value="F:oxidoreductase activity, acting on paired donors, with incorporation or reduction of molecular oxygen"/>
    <property type="evidence" value="ECO:0007669"/>
    <property type="project" value="InterPro"/>
</dbReference>
<reference evidence="6" key="1">
    <citation type="journal article" date="2020" name="Phytopathology">
        <title>Genome sequence and comparative analysis of Colletotrichum gloeosporioides isolated from Liriodendron leaves.</title>
        <authorList>
            <person name="Fu F.F."/>
            <person name="Hao Z."/>
            <person name="Wang P."/>
            <person name="Lu Y."/>
            <person name="Xue L.J."/>
            <person name="Wei G."/>
            <person name="Tian Y."/>
            <person name="Baishi H."/>
            <person name="Xu H."/>
            <person name="Shi J."/>
            <person name="Cheng T."/>
            <person name="Wang G."/>
            <person name="Yi Y."/>
            <person name="Chen J."/>
        </authorList>
    </citation>
    <scope>NUCLEOTIDE SEQUENCE</scope>
    <source>
        <strain evidence="6">Lc1</strain>
    </source>
</reference>
<keyword evidence="5" id="KW-1133">Transmembrane helix</keyword>
<evidence type="ECO:0000313" key="6">
    <source>
        <dbReference type="EMBL" id="KAF3799767.1"/>
    </source>
</evidence>
<dbReference type="GeneID" id="69008185"/>
<keyword evidence="1 4" id="KW-0349">Heme</keyword>
<comment type="caution">
    <text evidence="6">The sequence shown here is derived from an EMBL/GenBank/DDBJ whole genome shotgun (WGS) entry which is preliminary data.</text>
</comment>
<dbReference type="PRINTS" id="PR00463">
    <property type="entry name" value="EP450I"/>
</dbReference>
<sequence length="528" mass="59426">MTGILSSTVGCAWFPDTSGLLIKLIGLPIFVAFLVWEFRSWYRLRKIPGPFLASISVLWQLKKAVGGTYHEHLNDVARKYGPLARIGPNELLCTDPDSLRKMSAVRSPYIKGDFYDSGRITPGVDNVVSMRDEEEHKAMRARMAPARSEAGALHPTASYYAAKENEGFGFETGIDRQLMNFVQLIDQHYVSTDAEFRPLDLAEKTQYFALDAIGDISFGGAFGFLAEDRDLFRYIEINESSLPIMNIVSVLPWLGRLVHKWPFRLMLPTENDQIGFGRLMGFAKNYAEMRLQPGAKPQKDMMQAFINQGLNLDELIQIVYIHMIAGTNSAAQAMRMTLLCLINNPVAYRRLQQEIDAAIAAGSISLPITNTEALKLPYLQAVIREGLRFYPPVTGLGFKQAPEGGDVLNGYYVPAGTQIGQNFFGVGRSQWVWGPDADVFRPERWLSASAEELKQMNAAVDTHFGHGKYSCLGKSIAMMELNKVFVELLRRYDFTVMNPEKPIKTLSAIFFVARDFWVRLTRRSAETW</sequence>
<reference evidence="6" key="2">
    <citation type="submission" date="2020-03" db="EMBL/GenBank/DDBJ databases">
        <authorList>
            <person name="Fu F.-F."/>
            <person name="Chen J."/>
        </authorList>
    </citation>
    <scope>NUCLEOTIDE SEQUENCE</scope>
    <source>
        <strain evidence="6">Lc1</strain>
    </source>
</reference>
<gene>
    <name evidence="6" type="ORF">GCG54_00001014</name>
</gene>
<dbReference type="EMBL" id="WVTB01000083">
    <property type="protein sequence ID" value="KAF3799767.1"/>
    <property type="molecule type" value="Genomic_DNA"/>
</dbReference>
<keyword evidence="5" id="KW-0472">Membrane</keyword>
<dbReference type="InterPro" id="IPR036396">
    <property type="entry name" value="Cyt_P450_sf"/>
</dbReference>
<feature type="transmembrane region" description="Helical" evidence="5">
    <location>
        <begin position="20"/>
        <end position="38"/>
    </location>
</feature>
<dbReference type="Gene3D" id="1.10.630.10">
    <property type="entry name" value="Cytochrome P450"/>
    <property type="match status" value="1"/>
</dbReference>
<keyword evidence="2 4" id="KW-0479">Metal-binding</keyword>
<keyword evidence="6" id="KW-0489">Methyltransferase</keyword>
<dbReference type="CDD" id="cd11060">
    <property type="entry name" value="CYP57A1-like"/>
    <property type="match status" value="1"/>
</dbReference>
<evidence type="ECO:0000256" key="2">
    <source>
        <dbReference type="ARBA" id="ARBA00022723"/>
    </source>
</evidence>
<dbReference type="RefSeq" id="XP_045258927.1">
    <property type="nucleotide sequence ID" value="XM_045401143.1"/>
</dbReference>
<dbReference type="PANTHER" id="PTHR24305:SF168">
    <property type="entry name" value="P450, PUTATIVE (EUROFUNG)-RELATED"/>
    <property type="match status" value="1"/>
</dbReference>
<keyword evidence="6" id="KW-0808">Transferase</keyword>
<keyword evidence="3 4" id="KW-0408">Iron</keyword>
<evidence type="ECO:0000256" key="3">
    <source>
        <dbReference type="ARBA" id="ARBA00023004"/>
    </source>
</evidence>
<dbReference type="SUPFAM" id="SSF48264">
    <property type="entry name" value="Cytochrome P450"/>
    <property type="match status" value="1"/>
</dbReference>
<proteinExistence type="predicted"/>
<dbReference type="PANTHER" id="PTHR24305">
    <property type="entry name" value="CYTOCHROME P450"/>
    <property type="match status" value="1"/>
</dbReference>
<evidence type="ECO:0000256" key="4">
    <source>
        <dbReference type="PIRSR" id="PIRSR602401-1"/>
    </source>
</evidence>
<evidence type="ECO:0000313" key="7">
    <source>
        <dbReference type="Proteomes" id="UP000613401"/>
    </source>
</evidence>
<dbReference type="GO" id="GO:0008168">
    <property type="term" value="F:methyltransferase activity"/>
    <property type="evidence" value="ECO:0007669"/>
    <property type="project" value="UniProtKB-KW"/>
</dbReference>
<dbReference type="InterPro" id="IPR050121">
    <property type="entry name" value="Cytochrome_P450_monoxygenase"/>
</dbReference>
<comment type="cofactor">
    <cofactor evidence="4">
        <name>heme</name>
        <dbReference type="ChEBI" id="CHEBI:30413"/>
    </cofactor>
</comment>
<organism evidence="6 7">
    <name type="scientific">Colletotrichum gloeosporioides</name>
    <name type="common">Anthracnose fungus</name>
    <name type="synonym">Glomerella cingulata</name>
    <dbReference type="NCBI Taxonomy" id="474922"/>
    <lineage>
        <taxon>Eukaryota</taxon>
        <taxon>Fungi</taxon>
        <taxon>Dikarya</taxon>
        <taxon>Ascomycota</taxon>
        <taxon>Pezizomycotina</taxon>
        <taxon>Sordariomycetes</taxon>
        <taxon>Hypocreomycetidae</taxon>
        <taxon>Glomerellales</taxon>
        <taxon>Glomerellaceae</taxon>
        <taxon>Colletotrichum</taxon>
        <taxon>Colletotrichum gloeosporioides species complex</taxon>
    </lineage>
</organism>
<keyword evidence="5" id="KW-0812">Transmembrane</keyword>
<dbReference type="Proteomes" id="UP000613401">
    <property type="component" value="Unassembled WGS sequence"/>
</dbReference>
<dbReference type="GO" id="GO:0032259">
    <property type="term" value="P:methylation"/>
    <property type="evidence" value="ECO:0007669"/>
    <property type="project" value="UniProtKB-KW"/>
</dbReference>
<evidence type="ECO:0000256" key="1">
    <source>
        <dbReference type="ARBA" id="ARBA00022617"/>
    </source>
</evidence>
<dbReference type="Pfam" id="PF00067">
    <property type="entry name" value="p450"/>
    <property type="match status" value="1"/>
</dbReference>
<dbReference type="PRINTS" id="PR00385">
    <property type="entry name" value="P450"/>
</dbReference>
<dbReference type="GO" id="GO:0020037">
    <property type="term" value="F:heme binding"/>
    <property type="evidence" value="ECO:0007669"/>
    <property type="project" value="InterPro"/>
</dbReference>
<keyword evidence="7" id="KW-1185">Reference proteome</keyword>
<name>A0A8H4C9X1_COLGL</name>